<dbReference type="Gene3D" id="2.60.40.2880">
    <property type="entry name" value="MmpS1-5, C-terminal soluble domain"/>
    <property type="match status" value="1"/>
</dbReference>
<accession>A0ABY8W099</accession>
<evidence type="ECO:0000313" key="2">
    <source>
        <dbReference type="EMBL" id="WIM89177.1"/>
    </source>
</evidence>
<name>A0ABY8W099_9MYCO</name>
<dbReference type="RefSeq" id="WP_285189800.1">
    <property type="nucleotide sequence ID" value="NZ_CP126981.1"/>
</dbReference>
<feature type="chain" id="PRO_5047077375" description="Mycobacterium membrane protein" evidence="1">
    <location>
        <begin position="26"/>
        <end position="116"/>
    </location>
</feature>
<evidence type="ECO:0008006" key="4">
    <source>
        <dbReference type="Google" id="ProtNLM"/>
    </source>
</evidence>
<gene>
    <name evidence="2" type="ORF">PT015_06910</name>
</gene>
<dbReference type="Proteomes" id="UP001236585">
    <property type="component" value="Chromosome"/>
</dbReference>
<keyword evidence="1" id="KW-0732">Signal</keyword>
<evidence type="ECO:0000256" key="1">
    <source>
        <dbReference type="SAM" id="SignalP"/>
    </source>
</evidence>
<protein>
    <recommendedName>
        <fullName evidence="4">Mycobacterium membrane protein</fullName>
    </recommendedName>
</protein>
<organism evidence="2 3">
    <name type="scientific">Candidatus Mycobacterium wuenschmannii</name>
    <dbReference type="NCBI Taxonomy" id="3027808"/>
    <lineage>
        <taxon>Bacteria</taxon>
        <taxon>Bacillati</taxon>
        <taxon>Actinomycetota</taxon>
        <taxon>Actinomycetes</taxon>
        <taxon>Mycobacteriales</taxon>
        <taxon>Mycobacteriaceae</taxon>
        <taxon>Mycobacterium</taxon>
    </lineage>
</organism>
<proteinExistence type="predicted"/>
<reference evidence="2 3" key="1">
    <citation type="journal article" date="2023" name="Microbiol. Resour. Announc.">
        <title>Complete Genome Sequence of Mycobacterium wuenschmanii, a novel Nontuberculous Mycobacterium Isolated from a captive population of Amazon Milk Frogs.</title>
        <authorList>
            <person name="Hicks J."/>
            <person name="Zeineldin M."/>
            <person name="Ward H."/>
            <person name="Wuenschmann A."/>
            <person name="Camp P."/>
            <person name="Farrell D."/>
            <person name="Lehman K."/>
            <person name="Thacker T."/>
            <person name="Cuthbert E."/>
        </authorList>
    </citation>
    <scope>NUCLEOTIDE SEQUENCE [LARGE SCALE GENOMIC DNA]</scope>
    <source>
        <strain evidence="2 3">Wuenschmanii</strain>
    </source>
</reference>
<sequence length="116" mass="12037">MKNVPAVAAALSLAATTALMPAAHADSGPQIGTAKIQVIGGAGPVTLRYQINGAPEQTETGVTLPWEKDYPVYNEISSSVTADAGDTALTCTITMDGKLLSFKTEPRPTCSFAYYG</sequence>
<dbReference type="EMBL" id="CP126981">
    <property type="protein sequence ID" value="WIM89177.1"/>
    <property type="molecule type" value="Genomic_DNA"/>
</dbReference>
<dbReference type="InterPro" id="IPR038468">
    <property type="entry name" value="MmpS_C"/>
</dbReference>
<evidence type="ECO:0000313" key="3">
    <source>
        <dbReference type="Proteomes" id="UP001236585"/>
    </source>
</evidence>
<feature type="signal peptide" evidence="1">
    <location>
        <begin position="1"/>
        <end position="25"/>
    </location>
</feature>
<keyword evidence="3" id="KW-1185">Reference proteome</keyword>